<proteinExistence type="predicted"/>
<dbReference type="PROSITE" id="PS50089">
    <property type="entry name" value="ZF_RING_2"/>
    <property type="match status" value="1"/>
</dbReference>
<sequence length="147" mass="15910">MGTESGVNFSASPTREGKVAAICHCMTALCNNRRNNNINNVSAGREPIIRTNKTINRSLVPVVISKYCKECKEDLCAICLGEFKEGEGVRVLSECTHIFHVSCIDKWIENQPNCPLCRANTILPSISNVGSSSDSGRVPEIVAGNSV</sequence>
<keyword evidence="1" id="KW-0863">Zinc-finger</keyword>
<name>A0A2G9H376_9LAMI</name>
<protein>
    <recommendedName>
        <fullName evidence="2">RING-type domain-containing protein</fullName>
    </recommendedName>
</protein>
<gene>
    <name evidence="3" type="ORF">CDL12_15430</name>
</gene>
<dbReference type="EMBL" id="NKXS01002825">
    <property type="protein sequence ID" value="PIN11965.1"/>
    <property type="molecule type" value="Genomic_DNA"/>
</dbReference>
<organism evidence="3 4">
    <name type="scientific">Handroanthus impetiginosus</name>
    <dbReference type="NCBI Taxonomy" id="429701"/>
    <lineage>
        <taxon>Eukaryota</taxon>
        <taxon>Viridiplantae</taxon>
        <taxon>Streptophyta</taxon>
        <taxon>Embryophyta</taxon>
        <taxon>Tracheophyta</taxon>
        <taxon>Spermatophyta</taxon>
        <taxon>Magnoliopsida</taxon>
        <taxon>eudicotyledons</taxon>
        <taxon>Gunneridae</taxon>
        <taxon>Pentapetalae</taxon>
        <taxon>asterids</taxon>
        <taxon>lamiids</taxon>
        <taxon>Lamiales</taxon>
        <taxon>Bignoniaceae</taxon>
        <taxon>Crescentiina</taxon>
        <taxon>Tabebuia alliance</taxon>
        <taxon>Handroanthus</taxon>
    </lineage>
</organism>
<evidence type="ECO:0000313" key="4">
    <source>
        <dbReference type="Proteomes" id="UP000231279"/>
    </source>
</evidence>
<dbReference type="SMART" id="SM00184">
    <property type="entry name" value="RING"/>
    <property type="match status" value="1"/>
</dbReference>
<dbReference type="GO" id="GO:0008270">
    <property type="term" value="F:zinc ion binding"/>
    <property type="evidence" value="ECO:0007669"/>
    <property type="project" value="UniProtKB-KW"/>
</dbReference>
<dbReference type="Pfam" id="PF13639">
    <property type="entry name" value="zf-RING_2"/>
    <property type="match status" value="1"/>
</dbReference>
<keyword evidence="1" id="KW-0862">Zinc</keyword>
<dbReference type="Proteomes" id="UP000231279">
    <property type="component" value="Unassembled WGS sequence"/>
</dbReference>
<accession>A0A2G9H376</accession>
<dbReference type="PANTHER" id="PTHR45676:SF159">
    <property type="entry name" value="RING-H2 FINGER PROTEIN ATL51"/>
    <property type="match status" value="1"/>
</dbReference>
<dbReference type="GO" id="GO:0016567">
    <property type="term" value="P:protein ubiquitination"/>
    <property type="evidence" value="ECO:0007669"/>
    <property type="project" value="UniProtKB-UniPathway"/>
</dbReference>
<dbReference type="SUPFAM" id="SSF57850">
    <property type="entry name" value="RING/U-box"/>
    <property type="match status" value="1"/>
</dbReference>
<dbReference type="STRING" id="429701.A0A2G9H376"/>
<evidence type="ECO:0000313" key="3">
    <source>
        <dbReference type="EMBL" id="PIN11965.1"/>
    </source>
</evidence>
<comment type="caution">
    <text evidence="3">The sequence shown here is derived from an EMBL/GenBank/DDBJ whole genome shotgun (WGS) entry which is preliminary data.</text>
</comment>
<reference evidence="4" key="1">
    <citation type="journal article" date="2018" name="Gigascience">
        <title>Genome assembly of the Pink Ipe (Handroanthus impetiginosus, Bignoniaceae), a highly valued, ecologically keystone Neotropical timber forest tree.</title>
        <authorList>
            <person name="Silva-Junior O.B."/>
            <person name="Grattapaglia D."/>
            <person name="Novaes E."/>
            <person name="Collevatti R.G."/>
        </authorList>
    </citation>
    <scope>NUCLEOTIDE SEQUENCE [LARGE SCALE GENOMIC DNA]</scope>
    <source>
        <strain evidence="4">cv. UFG-1</strain>
    </source>
</reference>
<dbReference type="CDD" id="cd16454">
    <property type="entry name" value="RING-H2_PA-TM-RING"/>
    <property type="match status" value="1"/>
</dbReference>
<dbReference type="UniPathway" id="UPA00143"/>
<dbReference type="InterPro" id="IPR001841">
    <property type="entry name" value="Znf_RING"/>
</dbReference>
<evidence type="ECO:0000259" key="2">
    <source>
        <dbReference type="PROSITE" id="PS50089"/>
    </source>
</evidence>
<dbReference type="OrthoDB" id="8062037at2759"/>
<dbReference type="AlphaFoldDB" id="A0A2G9H376"/>
<feature type="domain" description="RING-type" evidence="2">
    <location>
        <begin position="76"/>
        <end position="118"/>
    </location>
</feature>
<dbReference type="Gene3D" id="3.30.40.10">
    <property type="entry name" value="Zinc/RING finger domain, C3HC4 (zinc finger)"/>
    <property type="match status" value="1"/>
</dbReference>
<dbReference type="InterPro" id="IPR013083">
    <property type="entry name" value="Znf_RING/FYVE/PHD"/>
</dbReference>
<keyword evidence="1" id="KW-0479">Metal-binding</keyword>
<dbReference type="PANTHER" id="PTHR45676">
    <property type="entry name" value="RING-H2 FINGER PROTEIN ATL51-RELATED"/>
    <property type="match status" value="1"/>
</dbReference>
<keyword evidence="4" id="KW-1185">Reference proteome</keyword>
<evidence type="ECO:0000256" key="1">
    <source>
        <dbReference type="PROSITE-ProRule" id="PRU00175"/>
    </source>
</evidence>